<evidence type="ECO:0000313" key="1">
    <source>
        <dbReference type="EMBL" id="CAB3385859.1"/>
    </source>
</evidence>
<dbReference type="PANTHER" id="PTHR31649">
    <property type="entry name" value="AGAP009604-PA"/>
    <property type="match status" value="1"/>
</dbReference>
<dbReference type="EMBL" id="CADEPI010000436">
    <property type="protein sequence ID" value="CAB3385859.1"/>
    <property type="molecule type" value="Genomic_DNA"/>
</dbReference>
<reference evidence="1 2" key="1">
    <citation type="submission" date="2020-04" db="EMBL/GenBank/DDBJ databases">
        <authorList>
            <person name="Alioto T."/>
            <person name="Alioto T."/>
            <person name="Gomez Garrido J."/>
        </authorList>
    </citation>
    <scope>NUCLEOTIDE SEQUENCE [LARGE SCALE GENOMIC DNA]</scope>
</reference>
<dbReference type="InterPro" id="IPR006616">
    <property type="entry name" value="DM9_repeat"/>
</dbReference>
<dbReference type="SMART" id="SM00696">
    <property type="entry name" value="DM9"/>
    <property type="match status" value="1"/>
</dbReference>
<comment type="caution">
    <text evidence="1">The sequence shown here is derived from an EMBL/GenBank/DDBJ whole genome shotgun (WGS) entry which is preliminary data.</text>
</comment>
<gene>
    <name evidence="1" type="ORF">CLODIP_2_CD05399</name>
</gene>
<dbReference type="Proteomes" id="UP000494165">
    <property type="component" value="Unassembled WGS sequence"/>
</dbReference>
<sequence>MTEENVWTEVTENNLEKCNARTPDSWGQKVPGYVRRDTKMGYFVDIEEFGVFSPPEFELLNPNPQFRWHLKKSSDELPSNAFLASTGYPGGNFYIGIVQERGSWLPGVVNDKVLFVAMDDQIQEFKRFYLLSLKGLGRKRDQFHLQPPNPTTRKIKMPIWILIDSEETLESYQQYFTLLNPILYPATYFWYRQHFITGYYDSANQRGLFAYKINSGEDLSATIYDYNCYCLWDQENVLKWKQYQKGDLTDGRAFPAATDRNGRPVYFGRVKFLNCNPIGQVCEDGFCYVPTHQNGVIRVSEFEILVFRDNQKII</sequence>
<dbReference type="PANTHER" id="PTHR31649:SF1">
    <property type="entry name" value="FARNESOIC ACID O-METHYL TRANSFERASE DOMAIN-CONTAINING PROTEIN"/>
    <property type="match status" value="1"/>
</dbReference>
<evidence type="ECO:0000313" key="2">
    <source>
        <dbReference type="Proteomes" id="UP000494165"/>
    </source>
</evidence>
<accession>A0A8S1E0C1</accession>
<name>A0A8S1E0C1_9INSE</name>
<protein>
    <submittedName>
        <fullName evidence="1">Uncharacterized protein</fullName>
    </submittedName>
</protein>
<dbReference type="AlphaFoldDB" id="A0A8S1E0C1"/>
<keyword evidence="2" id="KW-1185">Reference proteome</keyword>
<proteinExistence type="predicted"/>
<organism evidence="1 2">
    <name type="scientific">Cloeon dipterum</name>
    <dbReference type="NCBI Taxonomy" id="197152"/>
    <lineage>
        <taxon>Eukaryota</taxon>
        <taxon>Metazoa</taxon>
        <taxon>Ecdysozoa</taxon>
        <taxon>Arthropoda</taxon>
        <taxon>Hexapoda</taxon>
        <taxon>Insecta</taxon>
        <taxon>Pterygota</taxon>
        <taxon>Palaeoptera</taxon>
        <taxon>Ephemeroptera</taxon>
        <taxon>Pisciforma</taxon>
        <taxon>Baetidae</taxon>
        <taxon>Cloeon</taxon>
    </lineage>
</organism>